<dbReference type="InterPro" id="IPR039319">
    <property type="entry name" value="ELF3-like"/>
</dbReference>
<dbReference type="GO" id="GO:2000028">
    <property type="term" value="P:regulation of photoperiodism, flowering"/>
    <property type="evidence" value="ECO:0007669"/>
    <property type="project" value="InterPro"/>
</dbReference>
<feature type="region of interest" description="Disordered" evidence="1">
    <location>
        <begin position="1"/>
        <end position="33"/>
    </location>
</feature>
<dbReference type="AlphaFoldDB" id="A0A067GWY8"/>
<dbReference type="PANTHER" id="PTHR34281:SF2">
    <property type="entry name" value="PROTEIN EARLY FLOWERING 3"/>
    <property type="match status" value="1"/>
</dbReference>
<feature type="compositionally biased region" description="Polar residues" evidence="1">
    <location>
        <begin position="154"/>
        <end position="168"/>
    </location>
</feature>
<keyword evidence="3" id="KW-1185">Reference proteome</keyword>
<dbReference type="EMBL" id="KK784877">
    <property type="protein sequence ID" value="KDO79982.1"/>
    <property type="molecule type" value="Genomic_DNA"/>
</dbReference>
<feature type="compositionally biased region" description="Basic and acidic residues" evidence="1">
    <location>
        <begin position="1"/>
        <end position="10"/>
    </location>
</feature>
<feature type="region of interest" description="Disordered" evidence="1">
    <location>
        <begin position="319"/>
        <end position="339"/>
    </location>
</feature>
<proteinExistence type="predicted"/>
<evidence type="ECO:0000313" key="3">
    <source>
        <dbReference type="Proteomes" id="UP000027120"/>
    </source>
</evidence>
<dbReference type="Proteomes" id="UP000027120">
    <property type="component" value="Unassembled WGS sequence"/>
</dbReference>
<dbReference type="PANTHER" id="PTHR34281">
    <property type="entry name" value="PROTEIN EARLY FLOWERING 3"/>
    <property type="match status" value="1"/>
</dbReference>
<evidence type="ECO:0000256" key="1">
    <source>
        <dbReference type="SAM" id="MobiDB-lite"/>
    </source>
</evidence>
<sequence length="435" mass="47183">MKRGKDDEKIMGPMFPRLHVNDTEKGGPRAPPRNKMALYEQLSIPTQRFSTGVLPLNPSNSSSLVPPVSSSQGNGLERNLLFAHSVHPSTPTHLDEKCHSDQPAGATLNTHLQHHEQSKKVSEEDDFAVPIFDQAGMGQCHGKSQSDVDKGNLSPFNPSNTRKSTKFQNACDKNPKRSSSSSISLRQQGGHVCQENPKICISIGNFPAKSSVNLSIREKIDGIVKEVSASPNQEYREISGSDFSRINDSDASLRLESGAGLPPNGCCRYDDVDSTGDFQKEVVLQPRGDTHSTEDCGHRSGLHNDSRYHVDKTCGSLQLGSGDKSDDVSETSMVDSMSGVDMSPDDVVGIIGHKHFWKARRAIVNREMDNPNRGMQGGPETVDHFTFVCCLASAFRISSCLGVALLSFPCDPGSLSIHSTWGLGAGKEISLEDDP</sequence>
<gene>
    <name evidence="2" type="ORF">CISIN_1g004928mg</name>
</gene>
<reference evidence="2 3" key="1">
    <citation type="submission" date="2014-04" db="EMBL/GenBank/DDBJ databases">
        <authorList>
            <consortium name="International Citrus Genome Consortium"/>
            <person name="Gmitter F."/>
            <person name="Chen C."/>
            <person name="Farmerie W."/>
            <person name="Harkins T."/>
            <person name="Desany B."/>
            <person name="Mohiuddin M."/>
            <person name="Kodira C."/>
            <person name="Borodovsky M."/>
            <person name="Lomsadze A."/>
            <person name="Burns P."/>
            <person name="Jenkins J."/>
            <person name="Prochnik S."/>
            <person name="Shu S."/>
            <person name="Chapman J."/>
            <person name="Pitluck S."/>
            <person name="Schmutz J."/>
            <person name="Rokhsar D."/>
        </authorList>
    </citation>
    <scope>NUCLEOTIDE SEQUENCE</scope>
</reference>
<organism evidence="2 3">
    <name type="scientific">Citrus sinensis</name>
    <name type="common">Sweet orange</name>
    <name type="synonym">Citrus aurantium var. sinensis</name>
    <dbReference type="NCBI Taxonomy" id="2711"/>
    <lineage>
        <taxon>Eukaryota</taxon>
        <taxon>Viridiplantae</taxon>
        <taxon>Streptophyta</taxon>
        <taxon>Embryophyta</taxon>
        <taxon>Tracheophyta</taxon>
        <taxon>Spermatophyta</taxon>
        <taxon>Magnoliopsida</taxon>
        <taxon>eudicotyledons</taxon>
        <taxon>Gunneridae</taxon>
        <taxon>Pentapetalae</taxon>
        <taxon>rosids</taxon>
        <taxon>malvids</taxon>
        <taxon>Sapindales</taxon>
        <taxon>Rutaceae</taxon>
        <taxon>Aurantioideae</taxon>
        <taxon>Citrus</taxon>
    </lineage>
</organism>
<name>A0A067GWY8_CITSI</name>
<accession>A0A067GWY8</accession>
<protein>
    <recommendedName>
        <fullName evidence="4">Protein EARLY FLOWERING 3</fullName>
    </recommendedName>
</protein>
<evidence type="ECO:0008006" key="4">
    <source>
        <dbReference type="Google" id="ProtNLM"/>
    </source>
</evidence>
<feature type="region of interest" description="Disordered" evidence="1">
    <location>
        <begin position="136"/>
        <end position="188"/>
    </location>
</feature>
<evidence type="ECO:0000313" key="2">
    <source>
        <dbReference type="EMBL" id="KDO79982.1"/>
    </source>
</evidence>